<accession>A0A5N5EAK5</accession>
<comment type="caution">
    <text evidence="2">The sequence shown here is derived from an EMBL/GenBank/DDBJ whole genome shotgun (WGS) entry which is preliminary data.</text>
</comment>
<proteinExistence type="predicted"/>
<gene>
    <name evidence="2" type="ORF">F5983_37470</name>
</gene>
<dbReference type="EMBL" id="VYUA01000097">
    <property type="protein sequence ID" value="KAB2587529.1"/>
    <property type="molecule type" value="Genomic_DNA"/>
</dbReference>
<organism evidence="2 3">
    <name type="scientific">Streptomyces arboris</name>
    <dbReference type="NCBI Taxonomy" id="2600619"/>
    <lineage>
        <taxon>Bacteria</taxon>
        <taxon>Bacillati</taxon>
        <taxon>Actinomycetota</taxon>
        <taxon>Actinomycetes</taxon>
        <taxon>Kitasatosporales</taxon>
        <taxon>Streptomycetaceae</taxon>
        <taxon>Streptomyces</taxon>
    </lineage>
</organism>
<dbReference type="RefSeq" id="WP_151514185.1">
    <property type="nucleotide sequence ID" value="NZ_VYUA01000097.1"/>
</dbReference>
<evidence type="ECO:0000313" key="2">
    <source>
        <dbReference type="EMBL" id="KAB2587529.1"/>
    </source>
</evidence>
<dbReference type="Proteomes" id="UP000326907">
    <property type="component" value="Unassembled WGS sequence"/>
</dbReference>
<feature type="region of interest" description="Disordered" evidence="1">
    <location>
        <begin position="185"/>
        <end position="210"/>
    </location>
</feature>
<dbReference type="AlphaFoldDB" id="A0A5N5EAK5"/>
<keyword evidence="3" id="KW-1185">Reference proteome</keyword>
<protein>
    <submittedName>
        <fullName evidence="2">Uncharacterized protein</fullName>
    </submittedName>
</protein>
<evidence type="ECO:0000313" key="3">
    <source>
        <dbReference type="Proteomes" id="UP000326907"/>
    </source>
</evidence>
<reference evidence="2 3" key="1">
    <citation type="submission" date="2019-09" db="EMBL/GenBank/DDBJ databases">
        <authorList>
            <person name="Liu P."/>
        </authorList>
    </citation>
    <scope>NUCLEOTIDE SEQUENCE [LARGE SCALE GENOMIC DNA]</scope>
    <source>
        <strain evidence="2 3">TRM68085</strain>
    </source>
</reference>
<sequence>MVVPTQRSAAIDLQDLDQQIPDLAREHSLIPLNSAPAPAGPHVMLSTDTFSPASFMAAAHQGGARFLYYESDRFSAEAFAVIDPSDHDVEAHLDSEAKRKLKRIRRTAKTRHEQLSGIGMCFVADGVAHYWFEEAPWFCELQSQWEDFMTQYRVTEQMREEDEQARIDSEIARIAQELQDRPDFRAATKRSHHRDIARTAYPPPADADDEDLQRHQRVVDWATAQAAETVERAARRIYAAHELALHSLAEEITRSDILAGATTVAARTLLIQDFLAVKSDGYAAPKRTIDLLLTKVQLLRPKKSNHSHTPDQLQLI</sequence>
<name>A0A5N5EAK5_9ACTN</name>
<evidence type="ECO:0000256" key="1">
    <source>
        <dbReference type="SAM" id="MobiDB-lite"/>
    </source>
</evidence>